<name>A0A2K1ZQP9_POPTR</name>
<evidence type="ECO:0000256" key="1">
    <source>
        <dbReference type="ARBA" id="ARBA00004613"/>
    </source>
</evidence>
<protein>
    <recommendedName>
        <fullName evidence="4">Peptidase S8/S53 domain-containing protein</fullName>
    </recommendedName>
</protein>
<dbReference type="EMBL" id="CM009296">
    <property type="protein sequence ID" value="PNT27599.1"/>
    <property type="molecule type" value="Genomic_DNA"/>
</dbReference>
<dbReference type="Proteomes" id="UP000006729">
    <property type="component" value="Chromosome 7"/>
</dbReference>
<dbReference type="Pfam" id="PF00082">
    <property type="entry name" value="Peptidase_S8"/>
    <property type="match status" value="1"/>
</dbReference>
<evidence type="ECO:0000313" key="5">
    <source>
        <dbReference type="EMBL" id="PNT27599.1"/>
    </source>
</evidence>
<reference evidence="5 6" key="1">
    <citation type="journal article" date="2006" name="Science">
        <title>The genome of black cottonwood, Populus trichocarpa (Torr. &amp; Gray).</title>
        <authorList>
            <person name="Tuskan G.A."/>
            <person name="Difazio S."/>
            <person name="Jansson S."/>
            <person name="Bohlmann J."/>
            <person name="Grigoriev I."/>
            <person name="Hellsten U."/>
            <person name="Putnam N."/>
            <person name="Ralph S."/>
            <person name="Rombauts S."/>
            <person name="Salamov A."/>
            <person name="Schein J."/>
            <person name="Sterck L."/>
            <person name="Aerts A."/>
            <person name="Bhalerao R.R."/>
            <person name="Bhalerao R.P."/>
            <person name="Blaudez D."/>
            <person name="Boerjan W."/>
            <person name="Brun A."/>
            <person name="Brunner A."/>
            <person name="Busov V."/>
            <person name="Campbell M."/>
            <person name="Carlson J."/>
            <person name="Chalot M."/>
            <person name="Chapman J."/>
            <person name="Chen G.L."/>
            <person name="Cooper D."/>
            <person name="Coutinho P.M."/>
            <person name="Couturier J."/>
            <person name="Covert S."/>
            <person name="Cronk Q."/>
            <person name="Cunningham R."/>
            <person name="Davis J."/>
            <person name="Degroeve S."/>
            <person name="Dejardin A."/>
            <person name="Depamphilis C."/>
            <person name="Detter J."/>
            <person name="Dirks B."/>
            <person name="Dubchak I."/>
            <person name="Duplessis S."/>
            <person name="Ehlting J."/>
            <person name="Ellis B."/>
            <person name="Gendler K."/>
            <person name="Goodstein D."/>
            <person name="Gribskov M."/>
            <person name="Grimwood J."/>
            <person name="Groover A."/>
            <person name="Gunter L."/>
            <person name="Hamberger B."/>
            <person name="Heinze B."/>
            <person name="Helariutta Y."/>
            <person name="Henrissat B."/>
            <person name="Holligan D."/>
            <person name="Holt R."/>
            <person name="Huang W."/>
            <person name="Islam-Faridi N."/>
            <person name="Jones S."/>
            <person name="Jones-Rhoades M."/>
            <person name="Jorgensen R."/>
            <person name="Joshi C."/>
            <person name="Kangasjarvi J."/>
            <person name="Karlsson J."/>
            <person name="Kelleher C."/>
            <person name="Kirkpatrick R."/>
            <person name="Kirst M."/>
            <person name="Kohler A."/>
            <person name="Kalluri U."/>
            <person name="Larimer F."/>
            <person name="Leebens-Mack J."/>
            <person name="Leple J.C."/>
            <person name="Locascio P."/>
            <person name="Lou Y."/>
            <person name="Lucas S."/>
            <person name="Martin F."/>
            <person name="Montanini B."/>
            <person name="Napoli C."/>
            <person name="Nelson D.R."/>
            <person name="Nelson C."/>
            <person name="Nieminen K."/>
            <person name="Nilsson O."/>
            <person name="Pereda V."/>
            <person name="Peter G."/>
            <person name="Philippe R."/>
            <person name="Pilate G."/>
            <person name="Poliakov A."/>
            <person name="Razumovskaya J."/>
            <person name="Richardson P."/>
            <person name="Rinaldi C."/>
            <person name="Ritland K."/>
            <person name="Rouze P."/>
            <person name="Ryaboy D."/>
            <person name="Schmutz J."/>
            <person name="Schrader J."/>
            <person name="Segerman B."/>
            <person name="Shin H."/>
            <person name="Siddiqui A."/>
            <person name="Sterky F."/>
            <person name="Terry A."/>
            <person name="Tsai C.J."/>
            <person name="Uberbacher E."/>
            <person name="Unneberg P."/>
            <person name="Vahala J."/>
            <person name="Wall K."/>
            <person name="Wessler S."/>
            <person name="Yang G."/>
            <person name="Yin T."/>
            <person name="Douglas C."/>
            <person name="Marra M."/>
            <person name="Sandberg G."/>
            <person name="Van de Peer Y."/>
            <person name="Rokhsar D."/>
        </authorList>
    </citation>
    <scope>NUCLEOTIDE SEQUENCE [LARGE SCALE GENOMIC DNA]</scope>
    <source>
        <strain evidence="6">cv. Nisqually</strain>
    </source>
</reference>
<accession>A0A2K1ZQP9</accession>
<keyword evidence="3" id="KW-0732">Signal</keyword>
<dbReference type="GO" id="GO:0006508">
    <property type="term" value="P:proteolysis"/>
    <property type="evidence" value="ECO:0007669"/>
    <property type="project" value="InterPro"/>
</dbReference>
<gene>
    <name evidence="5" type="ORF">POPTR_007G073500</name>
</gene>
<dbReference type="Gene3D" id="3.40.50.200">
    <property type="entry name" value="Peptidase S8/S53 domain"/>
    <property type="match status" value="1"/>
</dbReference>
<dbReference type="InterPro" id="IPR045051">
    <property type="entry name" value="SBT"/>
</dbReference>
<comment type="similarity">
    <text evidence="2">Belongs to the peptidase S8 family.</text>
</comment>
<dbReference type="InterPro" id="IPR036852">
    <property type="entry name" value="Peptidase_S8/S53_dom_sf"/>
</dbReference>
<evidence type="ECO:0000313" key="6">
    <source>
        <dbReference type="Proteomes" id="UP000006729"/>
    </source>
</evidence>
<sequence length="104" mass="11650">MNQNLHLQEIPKVMEQTCQQLQLDSLIHNVSLFQYASEEALGMASKARIAANKICWSSGCYNSIILTAMDRAIYDGVRVISLFVGANHAPQYDHDLINCHRGIC</sequence>
<dbReference type="PANTHER" id="PTHR10795">
    <property type="entry name" value="PROPROTEIN CONVERTASE SUBTILISIN/KEXIN"/>
    <property type="match status" value="1"/>
</dbReference>
<dbReference type="STRING" id="3694.A0A2K1ZQP9"/>
<dbReference type="SUPFAM" id="SSF52743">
    <property type="entry name" value="Subtilisin-like"/>
    <property type="match status" value="1"/>
</dbReference>
<dbReference type="GO" id="GO:0005576">
    <property type="term" value="C:extracellular region"/>
    <property type="evidence" value="ECO:0007669"/>
    <property type="project" value="UniProtKB-SubCell"/>
</dbReference>
<evidence type="ECO:0000256" key="2">
    <source>
        <dbReference type="ARBA" id="ARBA00011073"/>
    </source>
</evidence>
<comment type="subcellular location">
    <subcellularLocation>
        <location evidence="1">Secreted</location>
    </subcellularLocation>
</comment>
<dbReference type="InterPro" id="IPR000209">
    <property type="entry name" value="Peptidase_S8/S53_dom"/>
</dbReference>
<dbReference type="InParanoid" id="A0A2K1ZQP9"/>
<keyword evidence="6" id="KW-1185">Reference proteome</keyword>
<dbReference type="GO" id="GO:0004252">
    <property type="term" value="F:serine-type endopeptidase activity"/>
    <property type="evidence" value="ECO:0007669"/>
    <property type="project" value="InterPro"/>
</dbReference>
<evidence type="ECO:0000256" key="3">
    <source>
        <dbReference type="ARBA" id="ARBA00022729"/>
    </source>
</evidence>
<organism evidence="5 6">
    <name type="scientific">Populus trichocarpa</name>
    <name type="common">Western balsam poplar</name>
    <name type="synonym">Populus balsamifera subsp. trichocarpa</name>
    <dbReference type="NCBI Taxonomy" id="3694"/>
    <lineage>
        <taxon>Eukaryota</taxon>
        <taxon>Viridiplantae</taxon>
        <taxon>Streptophyta</taxon>
        <taxon>Embryophyta</taxon>
        <taxon>Tracheophyta</taxon>
        <taxon>Spermatophyta</taxon>
        <taxon>Magnoliopsida</taxon>
        <taxon>eudicotyledons</taxon>
        <taxon>Gunneridae</taxon>
        <taxon>Pentapetalae</taxon>
        <taxon>rosids</taxon>
        <taxon>fabids</taxon>
        <taxon>Malpighiales</taxon>
        <taxon>Salicaceae</taxon>
        <taxon>Saliceae</taxon>
        <taxon>Populus</taxon>
    </lineage>
</organism>
<dbReference type="AlphaFoldDB" id="A0A2K1ZQP9"/>
<evidence type="ECO:0000259" key="4">
    <source>
        <dbReference type="Pfam" id="PF00082"/>
    </source>
</evidence>
<proteinExistence type="inferred from homology"/>
<feature type="domain" description="Peptidase S8/S53" evidence="4">
    <location>
        <begin position="38"/>
        <end position="87"/>
    </location>
</feature>